<dbReference type="FunFam" id="1.20.140.10:FF:000010">
    <property type="entry name" value="Acyl-coenzyme A oxidase"/>
    <property type="match status" value="1"/>
</dbReference>
<keyword evidence="8" id="KW-0443">Lipid metabolism</keyword>
<evidence type="ECO:0000259" key="14">
    <source>
        <dbReference type="Pfam" id="PF02770"/>
    </source>
</evidence>
<dbReference type="InterPro" id="IPR012258">
    <property type="entry name" value="Acyl-CoA_oxidase"/>
</dbReference>
<keyword evidence="5 10" id="KW-0274">FAD</keyword>
<evidence type="ECO:0000256" key="9">
    <source>
        <dbReference type="ARBA" id="ARBA00023140"/>
    </source>
</evidence>
<dbReference type="Pfam" id="PF22924">
    <property type="entry name" value="ACOX_C_alpha1"/>
    <property type="match status" value="1"/>
</dbReference>
<evidence type="ECO:0000256" key="7">
    <source>
        <dbReference type="ARBA" id="ARBA00023002"/>
    </source>
</evidence>
<evidence type="ECO:0000256" key="10">
    <source>
        <dbReference type="PIRNR" id="PIRNR000168"/>
    </source>
</evidence>
<dbReference type="FunFam" id="2.40.110.10:FF:000005">
    <property type="entry name" value="Acyl-coenzyme A oxidase"/>
    <property type="match status" value="1"/>
</dbReference>
<organism evidence="16 17">
    <name type="scientific">Blepharisma stoltei</name>
    <dbReference type="NCBI Taxonomy" id="1481888"/>
    <lineage>
        <taxon>Eukaryota</taxon>
        <taxon>Sar</taxon>
        <taxon>Alveolata</taxon>
        <taxon>Ciliophora</taxon>
        <taxon>Postciliodesmatophora</taxon>
        <taxon>Heterotrichea</taxon>
        <taxon>Heterotrichida</taxon>
        <taxon>Blepharismidae</taxon>
        <taxon>Blepharisma</taxon>
    </lineage>
</organism>
<evidence type="ECO:0000256" key="4">
    <source>
        <dbReference type="ARBA" id="ARBA00022630"/>
    </source>
</evidence>
<comment type="caution">
    <text evidence="16">The sequence shown here is derived from an EMBL/GenBank/DDBJ whole genome shotgun (WGS) entry which is preliminary data.</text>
</comment>
<dbReference type="GO" id="GO:0071949">
    <property type="term" value="F:FAD binding"/>
    <property type="evidence" value="ECO:0007669"/>
    <property type="project" value="InterPro"/>
</dbReference>
<evidence type="ECO:0000256" key="12">
    <source>
        <dbReference type="PIRSR" id="PIRSR000168-2"/>
    </source>
</evidence>
<protein>
    <recommendedName>
        <fullName evidence="10">Acyl-coenzyme A oxidase</fullName>
    </recommendedName>
</protein>
<feature type="binding site" evidence="12">
    <location>
        <position position="165"/>
    </location>
    <ligand>
        <name>FAD</name>
        <dbReference type="ChEBI" id="CHEBI:57692"/>
    </ligand>
</feature>
<proteinExistence type="inferred from homology"/>
<dbReference type="PANTHER" id="PTHR10909:SF352">
    <property type="entry name" value="ACYL-COENZYME A OXIDASE-LIKE PROTEIN"/>
    <property type="match status" value="1"/>
</dbReference>
<dbReference type="InterPro" id="IPR009100">
    <property type="entry name" value="AcylCoA_DH/oxidase_NM_dom_sf"/>
</dbReference>
<dbReference type="InterPro" id="IPR036250">
    <property type="entry name" value="AcylCo_DH-like_C"/>
</dbReference>
<feature type="domain" description="Acyl-CoA oxidase C-alpha1" evidence="15">
    <location>
        <begin position="308"/>
        <end position="465"/>
    </location>
</feature>
<dbReference type="GO" id="GO:0005504">
    <property type="term" value="F:fatty acid binding"/>
    <property type="evidence" value="ECO:0007669"/>
    <property type="project" value="TreeGrafter"/>
</dbReference>
<evidence type="ECO:0000259" key="15">
    <source>
        <dbReference type="Pfam" id="PF22924"/>
    </source>
</evidence>
<evidence type="ECO:0000259" key="13">
    <source>
        <dbReference type="Pfam" id="PF01756"/>
    </source>
</evidence>
<dbReference type="FunFam" id="1.20.140.10:FF:000007">
    <property type="entry name" value="Acyl-coenzyme A oxidase"/>
    <property type="match status" value="1"/>
</dbReference>
<dbReference type="GO" id="GO:0005777">
    <property type="term" value="C:peroxisome"/>
    <property type="evidence" value="ECO:0007669"/>
    <property type="project" value="UniProtKB-SubCell"/>
</dbReference>
<dbReference type="Gene3D" id="2.40.110.10">
    <property type="entry name" value="Butyryl-CoA Dehydrogenase, subunit A, domain 2"/>
    <property type="match status" value="1"/>
</dbReference>
<dbReference type="Gene3D" id="1.20.140.10">
    <property type="entry name" value="Butyryl-CoA Dehydrogenase, subunit A, domain 3"/>
    <property type="match status" value="2"/>
</dbReference>
<evidence type="ECO:0000256" key="2">
    <source>
        <dbReference type="ARBA" id="ARBA00004275"/>
    </source>
</evidence>
<evidence type="ECO:0000256" key="1">
    <source>
        <dbReference type="ARBA" id="ARBA00001974"/>
    </source>
</evidence>
<name>A0AAU9IKT5_9CILI</name>
<evidence type="ECO:0000256" key="3">
    <source>
        <dbReference type="ARBA" id="ARBA00006288"/>
    </source>
</evidence>
<dbReference type="EMBL" id="CAJZBQ010000012">
    <property type="protein sequence ID" value="CAG9314346.1"/>
    <property type="molecule type" value="Genomic_DNA"/>
</dbReference>
<comment type="subcellular location">
    <subcellularLocation>
        <location evidence="2">Peroxisome</location>
    </subcellularLocation>
</comment>
<dbReference type="SUPFAM" id="SSF47203">
    <property type="entry name" value="Acyl-CoA dehydrogenase C-terminal domain-like"/>
    <property type="match status" value="2"/>
</dbReference>
<dbReference type="Proteomes" id="UP001162131">
    <property type="component" value="Unassembled WGS sequence"/>
</dbReference>
<dbReference type="PIRSF" id="PIRSF000168">
    <property type="entry name" value="Acyl-CoA_oxidase"/>
    <property type="match status" value="1"/>
</dbReference>
<evidence type="ECO:0000256" key="5">
    <source>
        <dbReference type="ARBA" id="ARBA00022827"/>
    </source>
</evidence>
<dbReference type="Pfam" id="PF02770">
    <property type="entry name" value="Acyl-CoA_dh_M"/>
    <property type="match status" value="1"/>
</dbReference>
<keyword evidence="17" id="KW-1185">Reference proteome</keyword>
<evidence type="ECO:0000256" key="6">
    <source>
        <dbReference type="ARBA" id="ARBA00022832"/>
    </source>
</evidence>
<keyword evidence="4 10" id="KW-0285">Flavoprotein</keyword>
<comment type="cofactor">
    <cofactor evidence="1">
        <name>FAD</name>
        <dbReference type="ChEBI" id="CHEBI:57692"/>
    </cofactor>
</comment>
<evidence type="ECO:0000256" key="8">
    <source>
        <dbReference type="ARBA" id="ARBA00023098"/>
    </source>
</evidence>
<feature type="domain" description="Acyl-CoA oxidase C-terminal" evidence="13">
    <location>
        <begin position="510"/>
        <end position="680"/>
    </location>
</feature>
<dbReference type="InterPro" id="IPR046373">
    <property type="entry name" value="Acyl-CoA_Oxase/DH_mid-dom_sf"/>
</dbReference>
<dbReference type="AlphaFoldDB" id="A0AAU9IKT5"/>
<gene>
    <name evidence="16" type="ORF">BSTOLATCC_MIC11356</name>
</gene>
<feature type="domain" description="Acyl-CoA oxidase/dehydrogenase middle" evidence="14">
    <location>
        <begin position="161"/>
        <end position="270"/>
    </location>
</feature>
<dbReference type="GO" id="GO:0033540">
    <property type="term" value="P:fatty acid beta-oxidation using acyl-CoA oxidase"/>
    <property type="evidence" value="ECO:0007669"/>
    <property type="project" value="TreeGrafter"/>
</dbReference>
<evidence type="ECO:0000313" key="17">
    <source>
        <dbReference type="Proteomes" id="UP001162131"/>
    </source>
</evidence>
<dbReference type="PANTHER" id="PTHR10909">
    <property type="entry name" value="ELECTRON TRANSPORT OXIDOREDUCTASE"/>
    <property type="match status" value="1"/>
</dbReference>
<evidence type="ECO:0000256" key="11">
    <source>
        <dbReference type="PIRSR" id="PIRSR000168-1"/>
    </source>
</evidence>
<accession>A0AAU9IKT5</accession>
<dbReference type="InterPro" id="IPR002655">
    <property type="entry name" value="Acyl-CoA_oxidase_C"/>
</dbReference>
<dbReference type="SUPFAM" id="SSF56645">
    <property type="entry name" value="Acyl-CoA dehydrogenase NM domain-like"/>
    <property type="match status" value="1"/>
</dbReference>
<keyword evidence="6" id="KW-0276">Fatty acid metabolism</keyword>
<feature type="binding site" evidence="12">
    <location>
        <position position="204"/>
    </location>
    <ligand>
        <name>FAD</name>
        <dbReference type="ChEBI" id="CHEBI:57692"/>
    </ligand>
</feature>
<comment type="similarity">
    <text evidence="3 10">Belongs to the acyl-CoA oxidase family.</text>
</comment>
<evidence type="ECO:0000313" key="16">
    <source>
        <dbReference type="EMBL" id="CAG9314346.1"/>
    </source>
</evidence>
<reference evidence="16" key="1">
    <citation type="submission" date="2021-09" db="EMBL/GenBank/DDBJ databases">
        <authorList>
            <consortium name="AG Swart"/>
            <person name="Singh M."/>
            <person name="Singh A."/>
            <person name="Seah K."/>
            <person name="Emmerich C."/>
        </authorList>
    </citation>
    <scope>NUCLEOTIDE SEQUENCE</scope>
    <source>
        <strain evidence="16">ATCC30299</strain>
    </source>
</reference>
<dbReference type="Pfam" id="PF01756">
    <property type="entry name" value="ACOX"/>
    <property type="match status" value="1"/>
</dbReference>
<feature type="active site" description="Proton acceptor" evidence="11">
    <location>
        <position position="451"/>
    </location>
</feature>
<sequence length="692" mass="78596">MLGIKRLSLINNHLSSQFPPIPYDESLDNYRKRGEEINKEVLLRHIFGDSYERIITFRNHMKNDPIFNHHDEAEFSRSKKRERVVQQIASIYFKAIISYEYCKAGPLRKYELLYALCDYDIAVATRISIHLVLYIDAIETLGTSKHLEHIKRAYSLLDYGCFGMTELGHGSNVAKLETTATYDHSTREFIINSPTATSAKWWIGGLGKTSNKSVLFARLIVEGVDKGINAFIIPIRDNQTHDSLPGVIIGDCGKKIGLDGIDNGFMLFKNYRVPYDSLLDKFSSITNDGKFKSIISVKEKRLGTMMVGLIGGRVAVVSAAEQHMKIGLTAALRFSAVRKQFSSDEIENPILDYPLQRYKLIPHLASLFAIRSILLWCNKHLPIVQQKINENPEAIEVSEYHAILSACKGVASWYSSSCLQQCREACGGLGYSYYATLGRIIMNDNIGSTWEGDSGVLIQQTAKFIFKQVQRNFKGHAIDAPSLKCIKVDHEKLMQFKAKFENSEQLENENSLFELIEYRLNYILYQSLMKLQEATGNSKDMFEAWNKSQVFYLQELAKTYGEYIMMREFAKFVKELEEKCEKTGKVLRKFFVLFSVGLIQKYSASFQDSAINAHQAKVVRESVVRLCGELAEVSIKVIDAIAPPDSIHGSVLGVANGQIYAKLIEQVEKAEEVYDKPHWLPLLQKIKQIKKT</sequence>
<dbReference type="GO" id="GO:0003997">
    <property type="term" value="F:acyl-CoA oxidase activity"/>
    <property type="evidence" value="ECO:0007669"/>
    <property type="project" value="InterPro"/>
</dbReference>
<dbReference type="InterPro" id="IPR006091">
    <property type="entry name" value="Acyl-CoA_Oxase/DH_mid-dom"/>
</dbReference>
<dbReference type="GO" id="GO:0055088">
    <property type="term" value="P:lipid homeostasis"/>
    <property type="evidence" value="ECO:0007669"/>
    <property type="project" value="TreeGrafter"/>
</dbReference>
<keyword evidence="9" id="KW-0576">Peroxisome</keyword>
<dbReference type="InterPro" id="IPR055060">
    <property type="entry name" value="ACOX_C_alpha1"/>
</dbReference>
<keyword evidence="7" id="KW-0560">Oxidoreductase</keyword>